<dbReference type="InterPro" id="IPR039745">
    <property type="entry name" value="Vps54"/>
</dbReference>
<evidence type="ECO:0000256" key="1">
    <source>
        <dbReference type="ARBA" id="ARBA00004601"/>
    </source>
</evidence>
<dbReference type="GO" id="GO:0019905">
    <property type="term" value="F:syntaxin binding"/>
    <property type="evidence" value="ECO:0007669"/>
    <property type="project" value="TreeGrafter"/>
</dbReference>
<dbReference type="Proteomes" id="UP000053237">
    <property type="component" value="Unassembled WGS sequence"/>
</dbReference>
<dbReference type="GO" id="GO:0005829">
    <property type="term" value="C:cytosol"/>
    <property type="evidence" value="ECO:0007669"/>
    <property type="project" value="GOC"/>
</dbReference>
<name>A0A024GD31_9STRA</name>
<evidence type="ECO:0000256" key="8">
    <source>
        <dbReference type="SAM" id="MobiDB-lite"/>
    </source>
</evidence>
<dbReference type="EMBL" id="CAIX01000074">
    <property type="protein sequence ID" value="CCI44597.1"/>
    <property type="molecule type" value="Genomic_DNA"/>
</dbReference>
<protein>
    <recommendedName>
        <fullName evidence="3">Vacuolar protein sorting-associated protein 54</fullName>
    </recommendedName>
</protein>
<feature type="region of interest" description="Disordered" evidence="8">
    <location>
        <begin position="47"/>
        <end position="72"/>
    </location>
</feature>
<comment type="caution">
    <text evidence="11">The sequence shown here is derived from an EMBL/GenBank/DDBJ whole genome shotgun (WGS) entry which is preliminary data.</text>
</comment>
<keyword evidence="6" id="KW-0333">Golgi apparatus</keyword>
<dbReference type="OrthoDB" id="10259024at2759"/>
<dbReference type="InParanoid" id="A0A024GD31"/>
<dbReference type="InterPro" id="IPR012501">
    <property type="entry name" value="Vps54_C"/>
</dbReference>
<keyword evidence="4" id="KW-0813">Transport</keyword>
<comment type="subcellular location">
    <subcellularLocation>
        <location evidence="1">Golgi apparatus</location>
        <location evidence="1">trans-Golgi network</location>
    </subcellularLocation>
</comment>
<dbReference type="Pfam" id="PF07928">
    <property type="entry name" value="Vps54"/>
    <property type="match status" value="1"/>
</dbReference>
<gene>
    <name evidence="11" type="ORF">BN9_054060</name>
</gene>
<dbReference type="STRING" id="65357.A0A024GD31"/>
<evidence type="ECO:0000256" key="3">
    <source>
        <dbReference type="ARBA" id="ARBA00017665"/>
    </source>
</evidence>
<evidence type="ECO:0000256" key="6">
    <source>
        <dbReference type="ARBA" id="ARBA00023034"/>
    </source>
</evidence>
<dbReference type="Pfam" id="PF10475">
    <property type="entry name" value="Vps54_N"/>
    <property type="match status" value="1"/>
</dbReference>
<evidence type="ECO:0000256" key="5">
    <source>
        <dbReference type="ARBA" id="ARBA00022927"/>
    </source>
</evidence>
<evidence type="ECO:0000259" key="10">
    <source>
        <dbReference type="Pfam" id="PF10475"/>
    </source>
</evidence>
<feature type="domain" description="Vacuolar protein sorting-associated protein 54 N-terminal" evidence="10">
    <location>
        <begin position="225"/>
        <end position="410"/>
    </location>
</feature>
<sequence length="974" mass="110112">MERNNTHGTPREFSSVKGLLSPKRLIKKGWEGISVPFNTLNTLKNSLHSSSVSSKPNAFSSTSRSKPIQSVLSSPSHYPSLFDIPNSVQESVKTPKLGIPSHNTPLVSVKNAPISGLEIDNHEQELATFINSHHNLHSVLIQPKSIGWSPGAWLDVFSPSEVEMLPPPDLEIVLSRDFNVYLKRYGKLAQLYADNHKKTLLEQLSSSQVPSIEAADGKTFVSECLFFRSDFDLTDPAIFEDVMSLSSDSHTPLQEQLSGYLDRVEFTLLRQVSSRADRFFQASANQEKIVTSVKTACGQVATLRKTMDRLRTGLADKTLDIVSLHRRQKRIAELHDLVLNIESIKHSESAIEALVHSQDYTNALDMIEQAEKLLEQHLTGIYGLNALQKKLEGYRNFIKVQIGQRFLSIITSPDWMLNDEVSLRTKRSDCTTVSMEDSRTSEAKQWMGVLFRLDGLCDVIGQYRGLVNDEIKLIVKTVVTETIHSSSKKSGTTEHSENSPAESKISIQLRALSSDEFLQCIQMIFEHLLIILKRAVVIQKLLTDCMHSKSPESLKHAELLDHTQATKAADWKDKSQATKVLREYDDVMRKTCEFSQRSVSNLFAVRKEVQAIHTMPQLRLLYDTTMQFVTNIEKVTSKTDYTLRGALFSQLKLYLEKYHSLQIAKLISTLDHEMWKNTEISVDRHKALEDLSSGRGPPPTLWEDREFNGESLAPLKAIQICGKTFKVVWSVLLMLEIIMNYMSCAATFPVLATDVSQRCVEILRLFNSRTTQLVLGAGAMQIARLKSISARHLGVASQSLELAMTLLPHIKAALAAHFSDRQKALLGEFDRVLRDFAEHNEKIFSKFTAIVEEQIMKRFLENVAAEIDYDSPNVEIPTAPMHGITQNTLKLYQVLNPVLPVPQMKDLMTRVFDMFTQKLPDCFKLVQPRTELGKKRCLRDIHIFVNSFGDVQMVSFQGEQLLRYFESVYGVAER</sequence>
<dbReference type="GO" id="GO:0000938">
    <property type="term" value="C:GARP complex"/>
    <property type="evidence" value="ECO:0007669"/>
    <property type="project" value="InterPro"/>
</dbReference>
<dbReference type="InterPro" id="IPR019515">
    <property type="entry name" value="VPS54_N"/>
</dbReference>
<keyword evidence="5" id="KW-0653">Protein transport</keyword>
<dbReference type="PANTHER" id="PTHR12965">
    <property type="entry name" value="VACUOLAR PROTEIN SORTING 54"/>
    <property type="match status" value="1"/>
</dbReference>
<comment type="similarity">
    <text evidence="2">Belongs to the VPS54 family.</text>
</comment>
<organism evidence="11 12">
    <name type="scientific">Albugo candida</name>
    <dbReference type="NCBI Taxonomy" id="65357"/>
    <lineage>
        <taxon>Eukaryota</taxon>
        <taxon>Sar</taxon>
        <taxon>Stramenopiles</taxon>
        <taxon>Oomycota</taxon>
        <taxon>Peronosporomycetes</taxon>
        <taxon>Albuginales</taxon>
        <taxon>Albuginaceae</taxon>
        <taxon>Albugo</taxon>
    </lineage>
</organism>
<keyword evidence="12" id="KW-1185">Reference proteome</keyword>
<feature type="compositionally biased region" description="Polar residues" evidence="8">
    <location>
        <begin position="55"/>
        <end position="72"/>
    </location>
</feature>
<proteinExistence type="inferred from homology"/>
<evidence type="ECO:0000313" key="12">
    <source>
        <dbReference type="Proteomes" id="UP000053237"/>
    </source>
</evidence>
<evidence type="ECO:0000256" key="7">
    <source>
        <dbReference type="ARBA" id="ARBA00023054"/>
    </source>
</evidence>
<dbReference type="GO" id="GO:0006896">
    <property type="term" value="P:Golgi to vacuole transport"/>
    <property type="evidence" value="ECO:0007669"/>
    <property type="project" value="TreeGrafter"/>
</dbReference>
<reference evidence="11 12" key="1">
    <citation type="submission" date="2012-05" db="EMBL/GenBank/DDBJ databases">
        <title>Recombination and specialization in a pathogen metapopulation.</title>
        <authorList>
            <person name="Gardiner A."/>
            <person name="Kemen E."/>
            <person name="Schultz-Larsen T."/>
            <person name="MacLean D."/>
            <person name="Van Oosterhout C."/>
            <person name="Jones J.D.G."/>
        </authorList>
    </citation>
    <scope>NUCLEOTIDE SEQUENCE [LARGE SCALE GENOMIC DNA]</scope>
    <source>
        <strain evidence="11 12">Ac Nc2</strain>
    </source>
</reference>
<evidence type="ECO:0000259" key="9">
    <source>
        <dbReference type="Pfam" id="PF07928"/>
    </source>
</evidence>
<evidence type="ECO:0000313" key="11">
    <source>
        <dbReference type="EMBL" id="CCI44597.1"/>
    </source>
</evidence>
<feature type="domain" description="Vacuolar protein sorting-associated protein 54 C-terminal" evidence="9">
    <location>
        <begin position="723"/>
        <end position="853"/>
    </location>
</feature>
<dbReference type="GO" id="GO:0015031">
    <property type="term" value="P:protein transport"/>
    <property type="evidence" value="ECO:0007669"/>
    <property type="project" value="UniProtKB-KW"/>
</dbReference>
<dbReference type="PANTHER" id="PTHR12965:SF0">
    <property type="entry name" value="VACUOLAR PROTEIN SORTING-ASSOCIATED PROTEIN 54"/>
    <property type="match status" value="1"/>
</dbReference>
<evidence type="ECO:0000256" key="4">
    <source>
        <dbReference type="ARBA" id="ARBA00022448"/>
    </source>
</evidence>
<dbReference type="Gene3D" id="6.10.250.860">
    <property type="match status" value="1"/>
</dbReference>
<accession>A0A024GD31</accession>
<keyword evidence="7" id="KW-0175">Coiled coil</keyword>
<dbReference type="AlphaFoldDB" id="A0A024GD31"/>
<evidence type="ECO:0000256" key="2">
    <source>
        <dbReference type="ARBA" id="ARBA00009150"/>
    </source>
</evidence>
<dbReference type="GO" id="GO:0042147">
    <property type="term" value="P:retrograde transport, endosome to Golgi"/>
    <property type="evidence" value="ECO:0007669"/>
    <property type="project" value="InterPro"/>
</dbReference>